<protein>
    <recommendedName>
        <fullName evidence="4">SdpI family protein</fullName>
    </recommendedName>
</protein>
<evidence type="ECO:0000313" key="2">
    <source>
        <dbReference type="EMBL" id="REI23597.1"/>
    </source>
</evidence>
<reference evidence="2 3" key="1">
    <citation type="journal article" date="2018" name="Vet. Microbiol.">
        <title>Characterisation of Staphylococcus felis isolated from cats using whole genome sequencing.</title>
        <authorList>
            <person name="Worthing K."/>
            <person name="Pang S."/>
            <person name="Trott D.J."/>
            <person name="Abraham S."/>
            <person name="Coombs G.W."/>
            <person name="Jordan D."/>
            <person name="McIntyre L."/>
            <person name="Davies M.R."/>
            <person name="Norris J."/>
        </authorList>
    </citation>
    <scope>NUCLEOTIDE SEQUENCE [LARGE SCALE GENOMIC DNA]</scope>
    <source>
        <strain evidence="2 3">F25</strain>
    </source>
</reference>
<keyword evidence="1" id="KW-0812">Transmembrane</keyword>
<dbReference type="RefSeq" id="WP_115856825.1">
    <property type="nucleotide sequence ID" value="NZ_CAJUZR010000042.1"/>
</dbReference>
<feature type="transmembrane region" description="Helical" evidence="1">
    <location>
        <begin position="83"/>
        <end position="104"/>
    </location>
</feature>
<dbReference type="EMBL" id="QKYD01000061">
    <property type="protein sequence ID" value="REI23597.1"/>
    <property type="molecule type" value="Genomic_DNA"/>
</dbReference>
<dbReference type="AlphaFoldDB" id="A0AAX1RWN3"/>
<dbReference type="Proteomes" id="UP000256337">
    <property type="component" value="Unassembled WGS sequence"/>
</dbReference>
<keyword evidence="1" id="KW-0472">Membrane</keyword>
<sequence>MILFQSSLFLFLLGNLFQNLPPQKINSYFGFRTKKSMKNQKNWEISQREIAIQLKKIFSYTCLYSTSLLILDIFLIILNKDTILIFSIISQGIILSVLLLKAYIKTNKKLN</sequence>
<evidence type="ECO:0008006" key="4">
    <source>
        <dbReference type="Google" id="ProtNLM"/>
    </source>
</evidence>
<name>A0AAX1RWN3_9STAP</name>
<organism evidence="2 3">
    <name type="scientific">Staphylococcus felis</name>
    <dbReference type="NCBI Taxonomy" id="46127"/>
    <lineage>
        <taxon>Bacteria</taxon>
        <taxon>Bacillati</taxon>
        <taxon>Bacillota</taxon>
        <taxon>Bacilli</taxon>
        <taxon>Bacillales</taxon>
        <taxon>Staphylococcaceae</taxon>
        <taxon>Staphylococcus</taxon>
    </lineage>
</organism>
<keyword evidence="1" id="KW-1133">Transmembrane helix</keyword>
<feature type="transmembrane region" description="Helical" evidence="1">
    <location>
        <begin position="57"/>
        <end position="77"/>
    </location>
</feature>
<proteinExistence type="predicted"/>
<accession>A0AAX1RWN3</accession>
<dbReference type="InterPro" id="IPR025962">
    <property type="entry name" value="SdpI/YhfL"/>
</dbReference>
<comment type="caution">
    <text evidence="2">The sequence shown here is derived from an EMBL/GenBank/DDBJ whole genome shotgun (WGS) entry which is preliminary data.</text>
</comment>
<dbReference type="Pfam" id="PF13630">
    <property type="entry name" value="SdpI"/>
    <property type="match status" value="1"/>
</dbReference>
<evidence type="ECO:0000313" key="3">
    <source>
        <dbReference type="Proteomes" id="UP000256337"/>
    </source>
</evidence>
<gene>
    <name evidence="2" type="ORF">DOS76_03585</name>
</gene>
<evidence type="ECO:0000256" key="1">
    <source>
        <dbReference type="SAM" id="Phobius"/>
    </source>
</evidence>